<keyword evidence="4 12" id="KW-0347">Helicase</keyword>
<evidence type="ECO:0000256" key="4">
    <source>
        <dbReference type="ARBA" id="ARBA00022806"/>
    </source>
</evidence>
<feature type="domain" description="Helicase ATP-binding" evidence="11">
    <location>
        <begin position="22"/>
        <end position="314"/>
    </location>
</feature>
<dbReference type="AlphaFoldDB" id="A0A9E7D631"/>
<evidence type="ECO:0000256" key="5">
    <source>
        <dbReference type="ARBA" id="ARBA00022840"/>
    </source>
</evidence>
<gene>
    <name evidence="12" type="ORF">M3I41_05175</name>
</gene>
<dbReference type="EC" id="5.6.2.3" evidence="7"/>
<comment type="cofactor">
    <cofactor evidence="1">
        <name>[4Fe-4S] cluster</name>
        <dbReference type="ChEBI" id="CHEBI:49883"/>
    </cofactor>
</comment>
<protein>
    <recommendedName>
        <fullName evidence="9">ATP-dependent helicase DinG</fullName>
        <ecNumber evidence="7">5.6.2.3</ecNumber>
    </recommendedName>
    <alternativeName>
        <fullName evidence="10">DNA 5'-3' helicase DinG</fullName>
    </alternativeName>
</protein>
<keyword evidence="3" id="KW-0378">Hydrolase</keyword>
<name>A0A9E7D631_9ACTO</name>
<evidence type="ECO:0000256" key="10">
    <source>
        <dbReference type="ARBA" id="ARBA00079061"/>
    </source>
</evidence>
<dbReference type="Pfam" id="PF13307">
    <property type="entry name" value="Helicase_C_2"/>
    <property type="match status" value="1"/>
</dbReference>
<dbReference type="InterPro" id="IPR006555">
    <property type="entry name" value="ATP-dep_Helicase_C"/>
</dbReference>
<dbReference type="EMBL" id="CP097095">
    <property type="protein sequence ID" value="UQF79008.1"/>
    <property type="molecule type" value="Genomic_DNA"/>
</dbReference>
<dbReference type="GO" id="GO:0016818">
    <property type="term" value="F:hydrolase activity, acting on acid anhydrides, in phosphorus-containing anhydrides"/>
    <property type="evidence" value="ECO:0007669"/>
    <property type="project" value="InterPro"/>
</dbReference>
<evidence type="ECO:0000313" key="13">
    <source>
        <dbReference type="Proteomes" id="UP000830236"/>
    </source>
</evidence>
<dbReference type="SUPFAM" id="SSF52540">
    <property type="entry name" value="P-loop containing nucleoside triphosphate hydrolases"/>
    <property type="match status" value="1"/>
</dbReference>
<evidence type="ECO:0000256" key="3">
    <source>
        <dbReference type="ARBA" id="ARBA00022801"/>
    </source>
</evidence>
<dbReference type="PANTHER" id="PTHR11472:SF34">
    <property type="entry name" value="REGULATOR OF TELOMERE ELONGATION HELICASE 1"/>
    <property type="match status" value="1"/>
</dbReference>
<evidence type="ECO:0000256" key="8">
    <source>
        <dbReference type="ARBA" id="ARBA00048954"/>
    </source>
</evidence>
<reference evidence="12" key="1">
    <citation type="submission" date="2022-05" db="EMBL/GenBank/DDBJ databases">
        <title>Using nanopore sequencing to obtain complete genomes from saliva samples.</title>
        <authorList>
            <person name="Baker J.L."/>
        </authorList>
    </citation>
    <scope>NUCLEOTIDE SEQUENCE</scope>
    <source>
        <strain evidence="12">JCVI-JB-Ag32</strain>
    </source>
</reference>
<dbReference type="InterPro" id="IPR045028">
    <property type="entry name" value="DinG/Rad3-like"/>
</dbReference>
<evidence type="ECO:0000313" key="12">
    <source>
        <dbReference type="EMBL" id="UQF79008.1"/>
    </source>
</evidence>
<keyword evidence="2" id="KW-0547">Nucleotide-binding</keyword>
<dbReference type="SMART" id="SM00487">
    <property type="entry name" value="DEXDc"/>
    <property type="match status" value="1"/>
</dbReference>
<keyword evidence="5" id="KW-0067">ATP-binding</keyword>
<dbReference type="GO" id="GO:0003676">
    <property type="term" value="F:nucleic acid binding"/>
    <property type="evidence" value="ECO:0007669"/>
    <property type="project" value="InterPro"/>
</dbReference>
<evidence type="ECO:0000256" key="7">
    <source>
        <dbReference type="ARBA" id="ARBA00044969"/>
    </source>
</evidence>
<dbReference type="InterPro" id="IPR011545">
    <property type="entry name" value="DEAD/DEAH_box_helicase_dom"/>
</dbReference>
<evidence type="ECO:0000256" key="6">
    <source>
        <dbReference type="ARBA" id="ARBA00038058"/>
    </source>
</evidence>
<dbReference type="SMART" id="SM00491">
    <property type="entry name" value="HELICc2"/>
    <property type="match status" value="1"/>
</dbReference>
<dbReference type="GO" id="GO:0005524">
    <property type="term" value="F:ATP binding"/>
    <property type="evidence" value="ECO:0007669"/>
    <property type="project" value="UniProtKB-KW"/>
</dbReference>
<dbReference type="Pfam" id="PF00270">
    <property type="entry name" value="DEAD"/>
    <property type="match status" value="1"/>
</dbReference>
<dbReference type="InterPro" id="IPR027417">
    <property type="entry name" value="P-loop_NTPase"/>
</dbReference>
<dbReference type="Gene3D" id="3.40.50.300">
    <property type="entry name" value="P-loop containing nucleotide triphosphate hydrolases"/>
    <property type="match status" value="2"/>
</dbReference>
<accession>A0A9E7D631</accession>
<comment type="catalytic activity">
    <reaction evidence="8">
        <text>ATP + H2O = ADP + phosphate + H(+)</text>
        <dbReference type="Rhea" id="RHEA:13065"/>
        <dbReference type="ChEBI" id="CHEBI:15377"/>
        <dbReference type="ChEBI" id="CHEBI:15378"/>
        <dbReference type="ChEBI" id="CHEBI:30616"/>
        <dbReference type="ChEBI" id="CHEBI:43474"/>
        <dbReference type="ChEBI" id="CHEBI:456216"/>
        <dbReference type="EC" id="5.6.2.3"/>
    </reaction>
</comment>
<dbReference type="GO" id="GO:0006139">
    <property type="term" value="P:nucleobase-containing compound metabolic process"/>
    <property type="evidence" value="ECO:0007669"/>
    <property type="project" value="InterPro"/>
</dbReference>
<evidence type="ECO:0000256" key="2">
    <source>
        <dbReference type="ARBA" id="ARBA00022741"/>
    </source>
</evidence>
<evidence type="ECO:0000256" key="9">
    <source>
        <dbReference type="ARBA" id="ARBA00073590"/>
    </source>
</evidence>
<organism evidence="12 13">
    <name type="scientific">Actinomyces graevenitzii</name>
    <dbReference type="NCBI Taxonomy" id="55565"/>
    <lineage>
        <taxon>Bacteria</taxon>
        <taxon>Bacillati</taxon>
        <taxon>Actinomycetota</taxon>
        <taxon>Actinomycetes</taxon>
        <taxon>Actinomycetales</taxon>
        <taxon>Actinomycetaceae</taxon>
        <taxon>Actinomyces</taxon>
    </lineage>
</organism>
<dbReference type="KEGG" id="agh:M3I41_05175"/>
<dbReference type="FunFam" id="3.40.50.300:FF:000437">
    <property type="entry name" value="ATP-dependent DNA helicase DinG"/>
    <property type="match status" value="1"/>
</dbReference>
<dbReference type="PROSITE" id="PS51193">
    <property type="entry name" value="HELICASE_ATP_BIND_2"/>
    <property type="match status" value="1"/>
</dbReference>
<dbReference type="GO" id="GO:0043139">
    <property type="term" value="F:5'-3' DNA helicase activity"/>
    <property type="evidence" value="ECO:0007669"/>
    <property type="project" value="UniProtKB-EC"/>
</dbReference>
<dbReference type="PANTHER" id="PTHR11472">
    <property type="entry name" value="DNA REPAIR DEAD HELICASE RAD3/XP-D SUBFAMILY MEMBER"/>
    <property type="match status" value="1"/>
</dbReference>
<dbReference type="InterPro" id="IPR014001">
    <property type="entry name" value="Helicase_ATP-bd"/>
</dbReference>
<proteinExistence type="inferred from homology"/>
<evidence type="ECO:0000256" key="1">
    <source>
        <dbReference type="ARBA" id="ARBA00001966"/>
    </source>
</evidence>
<dbReference type="Proteomes" id="UP000830236">
    <property type="component" value="Chromosome"/>
</dbReference>
<evidence type="ECO:0000259" key="11">
    <source>
        <dbReference type="PROSITE" id="PS51193"/>
    </source>
</evidence>
<dbReference type="InterPro" id="IPR014013">
    <property type="entry name" value="Helic_SF1/SF2_ATP-bd_DinG/Rad3"/>
</dbReference>
<comment type="similarity">
    <text evidence="6">Belongs to the helicase family. DinG subfamily.</text>
</comment>
<sequence>MKKPDSVQSSSKLARTSLAALEKAVEKLGGTPRTGQELMAQTVAEIADEGGHLLVQAGTGTGKSLGYLIPAMVYVVQNEQVAVVSTATLALQRQIVTKDAPLAAEVVEQVTGKQPTVALLKGWQNYLCVHKVNGGYPSDDDLFAAAGLNVRRKRKGEESLGDQVLRLNEWASLTQSGDRDDLVPGVSDRAWAQVSLDRTACLGKTCPVYEQCFAYAAREQAAQADIVVTNHTMLGVAAAGNTGLIPPHQLLVVDEAHELASRVRSQGAITLSATSINQAAKAARRCQVIATELETAAKTLQEALENLPQGRLATLTPSLQDALILLDAAVRQALEDLKDGKKPGEPPSPELVLAKSELTKINEALSRLLSNSIASAKDVLWCEQTTSSKDPVRLRLAPIEVASTMANTLIEDHNVIMTSATLTLGGSFNAMANEVGLSFAGGWDQLDVGSPFNYSKQGILYVAAHLPKPTQGISPAALEEMCQLAQAANGGMLGLFSSRQATQEAAKYLREHTDLPVLVQGEDQLPTLVEEFKADENACLLGTLSLWQGVDVPGQTCRLVVIDRIPFPRPDDPLAQARIQAVQDGGGNGFMQVSANHAALLLAQAAGRLIRSSSDRGVVAVLDSRLRTARYGSYLIKSMPDFWRTTDSKLVHAALERLAV</sequence>